<evidence type="ECO:0000313" key="3">
    <source>
        <dbReference type="Proteomes" id="UP000642180"/>
    </source>
</evidence>
<dbReference type="Proteomes" id="UP000642180">
    <property type="component" value="Unassembled WGS sequence"/>
</dbReference>
<accession>A0A8J3ATR3</accession>
<gene>
    <name evidence="2" type="ORF">GCM10008066_30250</name>
</gene>
<dbReference type="SUPFAM" id="SSF54523">
    <property type="entry name" value="Pili subunits"/>
    <property type="match status" value="1"/>
</dbReference>
<dbReference type="NCBIfam" id="TIGR02532">
    <property type="entry name" value="IV_pilin_GFxxxE"/>
    <property type="match status" value="1"/>
</dbReference>
<keyword evidence="3" id="KW-1185">Reference proteome</keyword>
<sequence length="160" mass="16994">MSAPALPPGRVQGLTLIEILVTLTILVALLMTAVPFTLDWGHSAKTLEAKGTLIQAYSHAKALALRNPCGASAVNNAASLEITINSPIDLAIKTPACTYTDTHSWSAKLPSNVEFIQDAVTPATGSVITLVLNNRGMLTNRTTVILRRGGSQNDEEVILY</sequence>
<name>A0A8J3ATR3_9BURK</name>
<feature type="transmembrane region" description="Helical" evidence="1">
    <location>
        <begin position="16"/>
        <end position="38"/>
    </location>
</feature>
<keyword evidence="1" id="KW-1133">Transmembrane helix</keyword>
<protein>
    <recommendedName>
        <fullName evidence="4">Prepilin-type N-terminal cleavage/methylation domain-containing protein</fullName>
    </recommendedName>
</protein>
<dbReference type="InterPro" id="IPR012902">
    <property type="entry name" value="N_methyl_site"/>
</dbReference>
<comment type="caution">
    <text evidence="2">The sequence shown here is derived from an EMBL/GenBank/DDBJ whole genome shotgun (WGS) entry which is preliminary data.</text>
</comment>
<dbReference type="InterPro" id="IPR045584">
    <property type="entry name" value="Pilin-like"/>
</dbReference>
<dbReference type="RefSeq" id="WP_188382236.1">
    <property type="nucleotide sequence ID" value="NZ_BMDI01000004.1"/>
</dbReference>
<reference evidence="3" key="1">
    <citation type="journal article" date="2019" name="Int. J. Syst. Evol. Microbiol.">
        <title>The Global Catalogue of Microorganisms (GCM) 10K type strain sequencing project: providing services to taxonomists for standard genome sequencing and annotation.</title>
        <authorList>
            <consortium name="The Broad Institute Genomics Platform"/>
            <consortium name="The Broad Institute Genome Sequencing Center for Infectious Disease"/>
            <person name="Wu L."/>
            <person name="Ma J."/>
        </authorList>
    </citation>
    <scope>NUCLEOTIDE SEQUENCE [LARGE SCALE GENOMIC DNA]</scope>
    <source>
        <strain evidence="3">CCM 2767</strain>
    </source>
</reference>
<evidence type="ECO:0008006" key="4">
    <source>
        <dbReference type="Google" id="ProtNLM"/>
    </source>
</evidence>
<dbReference type="AlphaFoldDB" id="A0A8J3ATR3"/>
<evidence type="ECO:0000313" key="2">
    <source>
        <dbReference type="EMBL" id="GGI21678.1"/>
    </source>
</evidence>
<evidence type="ECO:0000256" key="1">
    <source>
        <dbReference type="SAM" id="Phobius"/>
    </source>
</evidence>
<dbReference type="EMBL" id="BMDI01000004">
    <property type="protein sequence ID" value="GGI21678.1"/>
    <property type="molecule type" value="Genomic_DNA"/>
</dbReference>
<dbReference type="Gene3D" id="3.30.700.10">
    <property type="entry name" value="Glycoprotein, Type 4 Pilin"/>
    <property type="match status" value="1"/>
</dbReference>
<organism evidence="2 3">
    <name type="scientific">Oxalicibacterium faecigallinarum</name>
    <dbReference type="NCBI Taxonomy" id="573741"/>
    <lineage>
        <taxon>Bacteria</taxon>
        <taxon>Pseudomonadati</taxon>
        <taxon>Pseudomonadota</taxon>
        <taxon>Betaproteobacteria</taxon>
        <taxon>Burkholderiales</taxon>
        <taxon>Oxalobacteraceae</taxon>
        <taxon>Oxalicibacterium</taxon>
    </lineage>
</organism>
<proteinExistence type="predicted"/>
<dbReference type="PROSITE" id="PS00409">
    <property type="entry name" value="PROKAR_NTER_METHYL"/>
    <property type="match status" value="1"/>
</dbReference>
<keyword evidence="1" id="KW-0812">Transmembrane</keyword>
<keyword evidence="1" id="KW-0472">Membrane</keyword>